<keyword evidence="3" id="KW-1185">Reference proteome</keyword>
<evidence type="ECO:0000259" key="1">
    <source>
        <dbReference type="SMART" id="SM00507"/>
    </source>
</evidence>
<comment type="caution">
    <text evidence="2">The sequence shown here is derived from an EMBL/GenBank/DDBJ whole genome shotgun (WGS) entry which is preliminary data.</text>
</comment>
<name>A0ABU8VCL4_9BURK</name>
<dbReference type="RefSeq" id="WP_340356688.1">
    <property type="nucleotide sequence ID" value="NZ_JBBKZU010000003.1"/>
</dbReference>
<organism evidence="2 3">
    <name type="scientific">Variovorax ureilyticus</name>
    <dbReference type="NCBI Taxonomy" id="1836198"/>
    <lineage>
        <taxon>Bacteria</taxon>
        <taxon>Pseudomonadati</taxon>
        <taxon>Pseudomonadota</taxon>
        <taxon>Betaproteobacteria</taxon>
        <taxon>Burkholderiales</taxon>
        <taxon>Comamonadaceae</taxon>
        <taxon>Variovorax</taxon>
    </lineage>
</organism>
<dbReference type="GO" id="GO:0004519">
    <property type="term" value="F:endonuclease activity"/>
    <property type="evidence" value="ECO:0007669"/>
    <property type="project" value="UniProtKB-KW"/>
</dbReference>
<accession>A0ABU8VCL4</accession>
<dbReference type="PANTHER" id="PTHR33877:SF2">
    <property type="entry name" value="OS07G0170200 PROTEIN"/>
    <property type="match status" value="1"/>
</dbReference>
<proteinExistence type="predicted"/>
<dbReference type="Proteomes" id="UP001365846">
    <property type="component" value="Unassembled WGS sequence"/>
</dbReference>
<dbReference type="Pfam" id="PF01844">
    <property type="entry name" value="HNH"/>
    <property type="match status" value="1"/>
</dbReference>
<dbReference type="SMART" id="SM00507">
    <property type="entry name" value="HNHc"/>
    <property type="match status" value="1"/>
</dbReference>
<dbReference type="Gene3D" id="1.10.30.50">
    <property type="match status" value="1"/>
</dbReference>
<protein>
    <submittedName>
        <fullName evidence="2">HNH endonuclease</fullName>
    </submittedName>
</protein>
<dbReference type="CDD" id="cd00085">
    <property type="entry name" value="HNHc"/>
    <property type="match status" value="1"/>
</dbReference>
<reference evidence="2 3" key="1">
    <citation type="submission" date="2024-03" db="EMBL/GenBank/DDBJ databases">
        <title>Novel species of the genus Variovorax.</title>
        <authorList>
            <person name="Liu Q."/>
            <person name="Xin Y.-H."/>
        </authorList>
    </citation>
    <scope>NUCLEOTIDE SEQUENCE [LARGE SCALE GENOMIC DNA]</scope>
    <source>
        <strain evidence="2 3">KACC 18899</strain>
    </source>
</reference>
<keyword evidence="2" id="KW-0255">Endonuclease</keyword>
<dbReference type="InterPro" id="IPR002711">
    <property type="entry name" value="HNH"/>
</dbReference>
<evidence type="ECO:0000313" key="2">
    <source>
        <dbReference type="EMBL" id="MEJ8811404.1"/>
    </source>
</evidence>
<dbReference type="InterPro" id="IPR052892">
    <property type="entry name" value="NA-targeting_endonuclease"/>
</dbReference>
<keyword evidence="2" id="KW-0378">Hydrolase</keyword>
<evidence type="ECO:0000313" key="3">
    <source>
        <dbReference type="Proteomes" id="UP001365846"/>
    </source>
</evidence>
<dbReference type="InterPro" id="IPR003615">
    <property type="entry name" value="HNH_nuc"/>
</dbReference>
<sequence>MKSRLQKHRTSAIRQQHGRCIYCERPMGQHATAEHLHPRQDGGTDCRENIAAACRRCNHRRHAEPVCASLHFLDYYTLVLIEKSAGILPRIPMGRGAT</sequence>
<feature type="domain" description="HNH nuclease" evidence="1">
    <location>
        <begin position="8"/>
        <end position="59"/>
    </location>
</feature>
<gene>
    <name evidence="2" type="ORF">WKW77_10035</name>
</gene>
<keyword evidence="2" id="KW-0540">Nuclease</keyword>
<dbReference type="PANTHER" id="PTHR33877">
    <property type="entry name" value="SLL1193 PROTEIN"/>
    <property type="match status" value="1"/>
</dbReference>
<dbReference type="EMBL" id="JBBKZU010000003">
    <property type="protein sequence ID" value="MEJ8811404.1"/>
    <property type="molecule type" value="Genomic_DNA"/>
</dbReference>